<evidence type="ECO:0000313" key="2">
    <source>
        <dbReference type="EMBL" id="KAH7071674.1"/>
    </source>
</evidence>
<name>A0A8K0QUA4_9PLEO</name>
<keyword evidence="3" id="KW-1185">Reference proteome</keyword>
<reference evidence="2" key="1">
    <citation type="journal article" date="2021" name="Nat. Commun.">
        <title>Genetic determinants of endophytism in the Arabidopsis root mycobiome.</title>
        <authorList>
            <person name="Mesny F."/>
            <person name="Miyauchi S."/>
            <person name="Thiergart T."/>
            <person name="Pickel B."/>
            <person name="Atanasova L."/>
            <person name="Karlsson M."/>
            <person name="Huettel B."/>
            <person name="Barry K.W."/>
            <person name="Haridas S."/>
            <person name="Chen C."/>
            <person name="Bauer D."/>
            <person name="Andreopoulos W."/>
            <person name="Pangilinan J."/>
            <person name="LaButti K."/>
            <person name="Riley R."/>
            <person name="Lipzen A."/>
            <person name="Clum A."/>
            <person name="Drula E."/>
            <person name="Henrissat B."/>
            <person name="Kohler A."/>
            <person name="Grigoriev I.V."/>
            <person name="Martin F.M."/>
            <person name="Hacquard S."/>
        </authorList>
    </citation>
    <scope>NUCLEOTIDE SEQUENCE</scope>
    <source>
        <strain evidence="2">MPI-SDFR-AT-0120</strain>
    </source>
</reference>
<keyword evidence="1" id="KW-0732">Signal</keyword>
<evidence type="ECO:0000256" key="1">
    <source>
        <dbReference type="SAM" id="SignalP"/>
    </source>
</evidence>
<protein>
    <recommendedName>
        <fullName evidence="4">Secreted protein</fullName>
    </recommendedName>
</protein>
<comment type="caution">
    <text evidence="2">The sequence shown here is derived from an EMBL/GenBank/DDBJ whole genome shotgun (WGS) entry which is preliminary data.</text>
</comment>
<feature type="signal peptide" evidence="1">
    <location>
        <begin position="1"/>
        <end position="26"/>
    </location>
</feature>
<dbReference type="EMBL" id="JAGMVJ010000024">
    <property type="protein sequence ID" value="KAH7071674.1"/>
    <property type="molecule type" value="Genomic_DNA"/>
</dbReference>
<evidence type="ECO:0008006" key="4">
    <source>
        <dbReference type="Google" id="ProtNLM"/>
    </source>
</evidence>
<gene>
    <name evidence="2" type="ORF">FB567DRAFT_208881</name>
</gene>
<dbReference type="Proteomes" id="UP000813461">
    <property type="component" value="Unassembled WGS sequence"/>
</dbReference>
<organism evidence="2 3">
    <name type="scientific">Paraphoma chrysanthemicola</name>
    <dbReference type="NCBI Taxonomy" id="798071"/>
    <lineage>
        <taxon>Eukaryota</taxon>
        <taxon>Fungi</taxon>
        <taxon>Dikarya</taxon>
        <taxon>Ascomycota</taxon>
        <taxon>Pezizomycotina</taxon>
        <taxon>Dothideomycetes</taxon>
        <taxon>Pleosporomycetidae</taxon>
        <taxon>Pleosporales</taxon>
        <taxon>Pleosporineae</taxon>
        <taxon>Phaeosphaeriaceae</taxon>
        <taxon>Paraphoma</taxon>
    </lineage>
</organism>
<sequence>MIVLESNATVVLITLCSVLSMEQVLARGKTLLKAPLSGSKRIFSFEGLKQSTIQKRIRSSISGGLSCTRTRPSIYDPASAHWYHIDCTISPSLDAGMPKADTQPPVSNVHVSPSLMLWYRNPIRCIIEFRR</sequence>
<accession>A0A8K0QUA4</accession>
<feature type="chain" id="PRO_5035449984" description="Secreted protein" evidence="1">
    <location>
        <begin position="27"/>
        <end position="131"/>
    </location>
</feature>
<evidence type="ECO:0000313" key="3">
    <source>
        <dbReference type="Proteomes" id="UP000813461"/>
    </source>
</evidence>
<dbReference type="AlphaFoldDB" id="A0A8K0QUA4"/>
<proteinExistence type="predicted"/>